<dbReference type="Pfam" id="PF07980">
    <property type="entry name" value="SusD_RagB"/>
    <property type="match status" value="1"/>
</dbReference>
<accession>A0ABW3RFZ6</accession>
<gene>
    <name evidence="7" type="ORF">ACFQ2C_00440</name>
</gene>
<evidence type="ECO:0000256" key="1">
    <source>
        <dbReference type="ARBA" id="ARBA00004442"/>
    </source>
</evidence>
<keyword evidence="4" id="KW-0472">Membrane</keyword>
<comment type="similarity">
    <text evidence="2">Belongs to the SusD family.</text>
</comment>
<keyword evidence="8" id="KW-1185">Reference proteome</keyword>
<keyword evidence="3" id="KW-0732">Signal</keyword>
<evidence type="ECO:0000256" key="2">
    <source>
        <dbReference type="ARBA" id="ARBA00006275"/>
    </source>
</evidence>
<name>A0ABW3RFZ6_9SPHI</name>
<dbReference type="PROSITE" id="PS51257">
    <property type="entry name" value="PROKAR_LIPOPROTEIN"/>
    <property type="match status" value="1"/>
</dbReference>
<dbReference type="Gene3D" id="1.25.40.390">
    <property type="match status" value="2"/>
</dbReference>
<keyword evidence="5" id="KW-0998">Cell outer membrane</keyword>
<dbReference type="EMBL" id="JBHTKY010000001">
    <property type="protein sequence ID" value="MFD1164064.1"/>
    <property type="molecule type" value="Genomic_DNA"/>
</dbReference>
<evidence type="ECO:0000256" key="3">
    <source>
        <dbReference type="ARBA" id="ARBA00022729"/>
    </source>
</evidence>
<dbReference type="InterPro" id="IPR012944">
    <property type="entry name" value="SusD_RagB_dom"/>
</dbReference>
<feature type="domain" description="RagB/SusD" evidence="6">
    <location>
        <begin position="479"/>
        <end position="600"/>
    </location>
</feature>
<protein>
    <submittedName>
        <fullName evidence="7">RagB/SusD family nutrient uptake outer membrane protein</fullName>
    </submittedName>
</protein>
<reference evidence="8" key="1">
    <citation type="journal article" date="2019" name="Int. J. Syst. Evol. Microbiol.">
        <title>The Global Catalogue of Microorganisms (GCM) 10K type strain sequencing project: providing services to taxonomists for standard genome sequencing and annotation.</title>
        <authorList>
            <consortium name="The Broad Institute Genomics Platform"/>
            <consortium name="The Broad Institute Genome Sequencing Center for Infectious Disease"/>
            <person name="Wu L."/>
            <person name="Ma J."/>
        </authorList>
    </citation>
    <scope>NUCLEOTIDE SEQUENCE [LARGE SCALE GENOMIC DNA]</scope>
    <source>
        <strain evidence="8">CCUG 52468</strain>
    </source>
</reference>
<evidence type="ECO:0000313" key="7">
    <source>
        <dbReference type="EMBL" id="MFD1164064.1"/>
    </source>
</evidence>
<evidence type="ECO:0000256" key="4">
    <source>
        <dbReference type="ARBA" id="ARBA00023136"/>
    </source>
</evidence>
<proteinExistence type="inferred from homology"/>
<comment type="subcellular location">
    <subcellularLocation>
        <location evidence="1">Cell outer membrane</location>
    </subcellularLocation>
</comment>
<dbReference type="RefSeq" id="WP_380894364.1">
    <property type="nucleotide sequence ID" value="NZ_JBHTKY010000001.1"/>
</dbReference>
<dbReference type="InterPro" id="IPR011990">
    <property type="entry name" value="TPR-like_helical_dom_sf"/>
</dbReference>
<sequence>MTSRLICLVLLCTVFFYSCSKKEDLGNGKDSKVALKGAVEKGPFVRGSVVTIYELSEDLTPTGKSFKSEIVDDIGSFSLEGVVLSSNFVQLSVNGFYFNEISGDLSNSPITLNALADISSNNTVNVNILSHLEEKRVKSLIKKEKLKFADAKVKAVKEIYSAFYAKASSNNLSEEISLTKNNEHSNILLGISAGLLQMASSDDAKLTEILSTISTDLETDGEVSQSLASTIKSGLESFDSRQVSDNMKKRYADLDLTIGDFDIKKNFTADIQEIDPNHALTPDQIYSNEGVINDMITSLKLSSLKLNESFILSEGLYINTIESKSYNEFSYKPISSSNSKLGTSFTELFKIIVNCFRFEEALGMIKNESLKKFQGHGYLYVALSYWQFMNYWGDPIYFEKVPTEMDVSKGRTNKSEASNKILSKLAGIIKHLETSFPNDAALGRMVAARIAMDNKDYTLANAYLNQIIDSKKFALASKSNIHSSNSESIFGVDYNLSPELKPNDSGNPYLKGNYRSIARYSEVILLAAEANLKLNNKTKAIQLLNEVRKRNGKAELSTSESNILKNLHTEFKEEMKNEGVYFAFLKRNDLAESELGIKAYQKLFPIPQYQLSIMPNMAQNPGY</sequence>
<evidence type="ECO:0000256" key="5">
    <source>
        <dbReference type="ARBA" id="ARBA00023237"/>
    </source>
</evidence>
<dbReference type="SUPFAM" id="SSF48452">
    <property type="entry name" value="TPR-like"/>
    <property type="match status" value="1"/>
</dbReference>
<dbReference type="Proteomes" id="UP001597205">
    <property type="component" value="Unassembled WGS sequence"/>
</dbReference>
<organism evidence="7 8">
    <name type="scientific">Sphingobacterium daejeonense</name>
    <dbReference type="NCBI Taxonomy" id="371142"/>
    <lineage>
        <taxon>Bacteria</taxon>
        <taxon>Pseudomonadati</taxon>
        <taxon>Bacteroidota</taxon>
        <taxon>Sphingobacteriia</taxon>
        <taxon>Sphingobacteriales</taxon>
        <taxon>Sphingobacteriaceae</taxon>
        <taxon>Sphingobacterium</taxon>
    </lineage>
</organism>
<evidence type="ECO:0000313" key="8">
    <source>
        <dbReference type="Proteomes" id="UP001597205"/>
    </source>
</evidence>
<comment type="caution">
    <text evidence="7">The sequence shown here is derived from an EMBL/GenBank/DDBJ whole genome shotgun (WGS) entry which is preliminary data.</text>
</comment>
<evidence type="ECO:0000259" key="6">
    <source>
        <dbReference type="Pfam" id="PF07980"/>
    </source>
</evidence>